<dbReference type="InterPro" id="IPR023346">
    <property type="entry name" value="Lysozyme-like_dom_sf"/>
</dbReference>
<dbReference type="CDD" id="cd13401">
    <property type="entry name" value="Slt70-like"/>
    <property type="match status" value="1"/>
</dbReference>
<comment type="similarity">
    <text evidence="2">Belongs to the virb1 family.</text>
</comment>
<keyword evidence="7" id="KW-1185">Reference proteome</keyword>
<feature type="signal peptide" evidence="4">
    <location>
        <begin position="1"/>
        <end position="23"/>
    </location>
</feature>
<dbReference type="Gene3D" id="1.10.530.10">
    <property type="match status" value="1"/>
</dbReference>
<evidence type="ECO:0000256" key="3">
    <source>
        <dbReference type="ARBA" id="ARBA00022729"/>
    </source>
</evidence>
<evidence type="ECO:0000313" key="7">
    <source>
        <dbReference type="Proteomes" id="UP000076400"/>
    </source>
</evidence>
<evidence type="ECO:0000256" key="4">
    <source>
        <dbReference type="SAM" id="SignalP"/>
    </source>
</evidence>
<dbReference type="AlphaFoldDB" id="A0A154WDH0"/>
<dbReference type="Proteomes" id="UP000076400">
    <property type="component" value="Unassembled WGS sequence"/>
</dbReference>
<evidence type="ECO:0000256" key="2">
    <source>
        <dbReference type="ARBA" id="ARBA00009387"/>
    </source>
</evidence>
<comment type="similarity">
    <text evidence="1">Belongs to the transglycosylase Slt family.</text>
</comment>
<organism evidence="6 7">
    <name type="scientific">Oceanibaculum pacificum</name>
    <dbReference type="NCBI Taxonomy" id="580166"/>
    <lineage>
        <taxon>Bacteria</taxon>
        <taxon>Pseudomonadati</taxon>
        <taxon>Pseudomonadota</taxon>
        <taxon>Alphaproteobacteria</taxon>
        <taxon>Rhodospirillales</taxon>
        <taxon>Oceanibaculaceae</taxon>
        <taxon>Oceanibaculum</taxon>
    </lineage>
</organism>
<sequence length="687" mass="76309">MRRPSLLGLVLALAIFATLPAAAAPAALDPSRAAIYAQAFALAEAGRWPEARQMARAGRDPILDKVLTWLDLKRADGEATFIELDAFLRANPNWPHRNTLRIRAERALPDIMGPTALLDWFKEFPPITQDAKLRQMAALKAVGRTDELAKLARDSWRKTVYARSSEEAFLRDFGALLRPEDHAARTNWLLWEGHTDSAARMLGRLPADLRALANARIKLRELDKGVDGAINAVPAKYQNDPGLLFERIRWRRMKGRDDEARALLVQAPADPAHASYWWRERNYYFREALADGHISNAYDLARKHGANSGIVFADGEFLAGWTALRFLKDKQEALAHFKRMYDGVSTPISQGRAAYWAGRAAEALNRPKEAADWYGKAGEHVTTFYGQLSAARLQGGMPALPADPKPTAAERKAFAGRELVAVVQRLSAIQQSDQMQPFLEALMRSADTPGERLLAVEMARTLASLDTGVKLARQSALDGIHLMEAGYPVLGRPNPGEPELPLVLSLIRQESNFDQNAISRAGARGLMQLMPATAKSVAAKLDLPYALPKLTEQPDFNMRLGTTYLSGLLDDFQGFYPAAIAGYNAGPGRARRWLAEIGDPRRGEIDPIDWIELIPFSETRNYVQRVLENLYIYRTLLQAHPAGIRGDQALHVWCITACGVRIDTLQKDAQLLPRLPRAMLAEGEKDE</sequence>
<dbReference type="STRING" id="580166.AUP43_18050"/>
<reference evidence="6 7" key="1">
    <citation type="submission" date="2015-12" db="EMBL/GenBank/DDBJ databases">
        <title>Genome sequence of Oceanibaculum pacificum MCCC 1A02656.</title>
        <authorList>
            <person name="Lu L."/>
            <person name="Lai Q."/>
            <person name="Shao Z."/>
            <person name="Qian P."/>
        </authorList>
    </citation>
    <scope>NUCLEOTIDE SEQUENCE [LARGE SCALE GENOMIC DNA]</scope>
    <source>
        <strain evidence="6 7">MCCC 1A02656</strain>
    </source>
</reference>
<dbReference type="EMBL" id="LPXN01000075">
    <property type="protein sequence ID" value="KZD11557.1"/>
    <property type="molecule type" value="Genomic_DNA"/>
</dbReference>
<dbReference type="Pfam" id="PF01464">
    <property type="entry name" value="SLT"/>
    <property type="match status" value="1"/>
</dbReference>
<dbReference type="PANTHER" id="PTHR37423:SF2">
    <property type="entry name" value="MEMBRANE-BOUND LYTIC MUREIN TRANSGLYCOSYLASE C"/>
    <property type="match status" value="1"/>
</dbReference>
<dbReference type="RefSeq" id="WP_067553571.1">
    <property type="nucleotide sequence ID" value="NZ_LPXN01000075.1"/>
</dbReference>
<evidence type="ECO:0000259" key="5">
    <source>
        <dbReference type="Pfam" id="PF01464"/>
    </source>
</evidence>
<dbReference type="GO" id="GO:0042597">
    <property type="term" value="C:periplasmic space"/>
    <property type="evidence" value="ECO:0007669"/>
    <property type="project" value="InterPro"/>
</dbReference>
<dbReference type="SUPFAM" id="SSF48435">
    <property type="entry name" value="Bacterial muramidases"/>
    <property type="match status" value="1"/>
</dbReference>
<protein>
    <recommendedName>
        <fullName evidence="5">Transglycosylase SLT domain-containing protein</fullName>
    </recommendedName>
</protein>
<comment type="caution">
    <text evidence="6">The sequence shown here is derived from an EMBL/GenBank/DDBJ whole genome shotgun (WGS) entry which is preliminary data.</text>
</comment>
<keyword evidence="3 4" id="KW-0732">Signal</keyword>
<accession>A0A154WDH0</accession>
<dbReference type="SUPFAM" id="SSF53955">
    <property type="entry name" value="Lysozyme-like"/>
    <property type="match status" value="1"/>
</dbReference>
<proteinExistence type="inferred from homology"/>
<dbReference type="PANTHER" id="PTHR37423">
    <property type="entry name" value="SOLUBLE LYTIC MUREIN TRANSGLYCOSYLASE-RELATED"/>
    <property type="match status" value="1"/>
</dbReference>
<dbReference type="GO" id="GO:0004553">
    <property type="term" value="F:hydrolase activity, hydrolyzing O-glycosyl compounds"/>
    <property type="evidence" value="ECO:0007669"/>
    <property type="project" value="InterPro"/>
</dbReference>
<feature type="domain" description="Transglycosylase SLT" evidence="5">
    <location>
        <begin position="500"/>
        <end position="597"/>
    </location>
</feature>
<evidence type="ECO:0000313" key="6">
    <source>
        <dbReference type="EMBL" id="KZD11557.1"/>
    </source>
</evidence>
<dbReference type="InterPro" id="IPR008258">
    <property type="entry name" value="Transglycosylase_SLT_dom_1"/>
</dbReference>
<gene>
    <name evidence="6" type="ORF">AUP43_18050</name>
</gene>
<evidence type="ECO:0000256" key="1">
    <source>
        <dbReference type="ARBA" id="ARBA00007734"/>
    </source>
</evidence>
<dbReference type="InterPro" id="IPR008939">
    <property type="entry name" value="Lytic_TGlycosylase_superhlx_U"/>
</dbReference>
<dbReference type="Gene3D" id="1.25.20.10">
    <property type="entry name" value="Bacterial muramidases"/>
    <property type="match status" value="1"/>
</dbReference>
<feature type="chain" id="PRO_5007602355" description="Transglycosylase SLT domain-containing protein" evidence="4">
    <location>
        <begin position="24"/>
        <end position="687"/>
    </location>
</feature>
<name>A0A154WDH0_9PROT</name>